<reference evidence="3 4" key="1">
    <citation type="journal article" date="2010" name="Nature">
        <title>Genome sequencing and analysis of the model grass Brachypodium distachyon.</title>
        <authorList>
            <consortium name="International Brachypodium Initiative"/>
        </authorList>
    </citation>
    <scope>NUCLEOTIDE SEQUENCE [LARGE SCALE GENOMIC DNA]</scope>
    <source>
        <strain evidence="3 4">Bd21</strain>
    </source>
</reference>
<keyword evidence="2" id="KW-0732">Signal</keyword>
<reference evidence="3" key="2">
    <citation type="submission" date="2017-06" db="EMBL/GenBank/DDBJ databases">
        <title>WGS assembly of Brachypodium distachyon.</title>
        <authorList>
            <consortium name="The International Brachypodium Initiative"/>
            <person name="Lucas S."/>
            <person name="Harmon-Smith M."/>
            <person name="Lail K."/>
            <person name="Tice H."/>
            <person name="Grimwood J."/>
            <person name="Bruce D."/>
            <person name="Barry K."/>
            <person name="Shu S."/>
            <person name="Lindquist E."/>
            <person name="Wang M."/>
            <person name="Pitluck S."/>
            <person name="Vogel J.P."/>
            <person name="Garvin D.F."/>
            <person name="Mockler T.C."/>
            <person name="Schmutz J."/>
            <person name="Rokhsar D."/>
            <person name="Bevan M.W."/>
        </authorList>
    </citation>
    <scope>NUCLEOTIDE SEQUENCE</scope>
    <source>
        <strain evidence="3">Bd21</strain>
    </source>
</reference>
<feature type="compositionally biased region" description="Basic and acidic residues" evidence="1">
    <location>
        <begin position="104"/>
        <end position="115"/>
    </location>
</feature>
<proteinExistence type="predicted"/>
<evidence type="ECO:0000313" key="3">
    <source>
        <dbReference type="EMBL" id="KQJ88404.1"/>
    </source>
</evidence>
<feature type="signal peptide" evidence="2">
    <location>
        <begin position="1"/>
        <end position="17"/>
    </location>
</feature>
<dbReference type="EnsemblPlants" id="KQJ88403">
    <property type="protein sequence ID" value="KQJ88403"/>
    <property type="gene ID" value="BRADI_4g17455v3"/>
</dbReference>
<accession>A0A0Q3EQ05</accession>
<dbReference type="InParanoid" id="A0A0Q3EQ05"/>
<dbReference type="EnsemblPlants" id="KQJ88404">
    <property type="protein sequence ID" value="KQJ88404"/>
    <property type="gene ID" value="BRADI_4g17455v3"/>
</dbReference>
<dbReference type="EMBL" id="CM000883">
    <property type="protein sequence ID" value="KQJ88404.1"/>
    <property type="molecule type" value="Genomic_DNA"/>
</dbReference>
<evidence type="ECO:0000256" key="2">
    <source>
        <dbReference type="SAM" id="SignalP"/>
    </source>
</evidence>
<dbReference type="Proteomes" id="UP000008810">
    <property type="component" value="Chromosome 4"/>
</dbReference>
<dbReference type="AlphaFoldDB" id="A0A0Q3EQ05"/>
<sequence>HVKSILISVPISILTNAAAPACRPTQRRCTATSAPVPAPPHQRNPWRPRLPWSLSCLPVLHSPSKSPSRTTSATPPKPRSGRSGDQDGSGGAGAIPLALQAGQQEEKDGGGQEVL</sequence>
<evidence type="ECO:0000256" key="1">
    <source>
        <dbReference type="SAM" id="MobiDB-lite"/>
    </source>
</evidence>
<feature type="non-terminal residue" evidence="3">
    <location>
        <position position="1"/>
    </location>
</feature>
<dbReference type="EMBL" id="CM000883">
    <property type="protein sequence ID" value="KQJ88403.1"/>
    <property type="molecule type" value="Genomic_DNA"/>
</dbReference>
<keyword evidence="5" id="KW-1185">Reference proteome</keyword>
<reference evidence="4" key="3">
    <citation type="submission" date="2018-08" db="UniProtKB">
        <authorList>
            <consortium name="EnsemblPlants"/>
        </authorList>
    </citation>
    <scope>IDENTIFICATION</scope>
    <source>
        <strain evidence="4">cv. Bd21</strain>
    </source>
</reference>
<feature type="compositionally biased region" description="Polar residues" evidence="1">
    <location>
        <begin position="63"/>
        <end position="74"/>
    </location>
</feature>
<dbReference type="Gramene" id="KQJ88404">
    <property type="protein sequence ID" value="KQJ88404"/>
    <property type="gene ID" value="BRADI_4g17455v3"/>
</dbReference>
<protein>
    <submittedName>
        <fullName evidence="3 4">Uncharacterized protein</fullName>
    </submittedName>
</protein>
<name>A0A0Q3EQ05_BRADI</name>
<organism evidence="3">
    <name type="scientific">Brachypodium distachyon</name>
    <name type="common">Purple false brome</name>
    <name type="synonym">Trachynia distachya</name>
    <dbReference type="NCBI Taxonomy" id="15368"/>
    <lineage>
        <taxon>Eukaryota</taxon>
        <taxon>Viridiplantae</taxon>
        <taxon>Streptophyta</taxon>
        <taxon>Embryophyta</taxon>
        <taxon>Tracheophyta</taxon>
        <taxon>Spermatophyta</taxon>
        <taxon>Magnoliopsida</taxon>
        <taxon>Liliopsida</taxon>
        <taxon>Poales</taxon>
        <taxon>Poaceae</taxon>
        <taxon>BOP clade</taxon>
        <taxon>Pooideae</taxon>
        <taxon>Stipodae</taxon>
        <taxon>Brachypodieae</taxon>
        <taxon>Brachypodium</taxon>
    </lineage>
</organism>
<evidence type="ECO:0000313" key="5">
    <source>
        <dbReference type="Proteomes" id="UP000008810"/>
    </source>
</evidence>
<feature type="chain" id="PRO_5014034240" evidence="2">
    <location>
        <begin position="18"/>
        <end position="115"/>
    </location>
</feature>
<gene>
    <name evidence="3" type="ORF">BRADI_4g17455v3</name>
</gene>
<evidence type="ECO:0000313" key="4">
    <source>
        <dbReference type="EnsemblPlants" id="KQJ88403"/>
    </source>
</evidence>
<feature type="region of interest" description="Disordered" evidence="1">
    <location>
        <begin position="18"/>
        <end position="115"/>
    </location>
</feature>
<dbReference type="Gramene" id="KQJ88403">
    <property type="protein sequence ID" value="KQJ88403"/>
    <property type="gene ID" value="BRADI_4g17455v3"/>
</dbReference>